<keyword evidence="2" id="KW-1185">Reference proteome</keyword>
<evidence type="ECO:0000313" key="2">
    <source>
        <dbReference type="Proteomes" id="UP000703661"/>
    </source>
</evidence>
<evidence type="ECO:0000313" key="1">
    <source>
        <dbReference type="EMBL" id="KAF9992451.1"/>
    </source>
</evidence>
<feature type="non-terminal residue" evidence="1">
    <location>
        <position position="127"/>
    </location>
</feature>
<comment type="caution">
    <text evidence="1">The sequence shown here is derived from an EMBL/GenBank/DDBJ whole genome shotgun (WGS) entry which is preliminary data.</text>
</comment>
<reference evidence="1" key="1">
    <citation type="journal article" date="2020" name="Fungal Divers.">
        <title>Resolving the Mortierellaceae phylogeny through synthesis of multi-gene phylogenetics and phylogenomics.</title>
        <authorList>
            <person name="Vandepol N."/>
            <person name="Liber J."/>
            <person name="Desiro A."/>
            <person name="Na H."/>
            <person name="Kennedy M."/>
            <person name="Barry K."/>
            <person name="Grigoriev I.V."/>
            <person name="Miller A.N."/>
            <person name="O'Donnell K."/>
            <person name="Stajich J.E."/>
            <person name="Bonito G."/>
        </authorList>
    </citation>
    <scope>NUCLEOTIDE SEQUENCE</scope>
    <source>
        <strain evidence="1">NRRL 2769</strain>
    </source>
</reference>
<dbReference type="Proteomes" id="UP000703661">
    <property type="component" value="Unassembled WGS sequence"/>
</dbReference>
<sequence>MITHPPMESPLLNYVQNKPDVETPLRKLKRERLKGRGGDVYISPRAKATPRATDHFDLTVKVQEFLASDRKVFLLLGDSGAGKSTFNRALEISLWDNYRMNGRIPLFIHLPEIEKLERDLVAERLRK</sequence>
<name>A0A9P6SR81_9FUNG</name>
<dbReference type="PROSITE" id="PS00675">
    <property type="entry name" value="SIGMA54_INTERACT_1"/>
    <property type="match status" value="1"/>
</dbReference>
<gene>
    <name evidence="1" type="ORF">BGZ80_008546</name>
</gene>
<accession>A0A9P6SR81</accession>
<dbReference type="AlphaFoldDB" id="A0A9P6SR81"/>
<organism evidence="1 2">
    <name type="scientific">Entomortierella chlamydospora</name>
    <dbReference type="NCBI Taxonomy" id="101097"/>
    <lineage>
        <taxon>Eukaryota</taxon>
        <taxon>Fungi</taxon>
        <taxon>Fungi incertae sedis</taxon>
        <taxon>Mucoromycota</taxon>
        <taxon>Mortierellomycotina</taxon>
        <taxon>Mortierellomycetes</taxon>
        <taxon>Mortierellales</taxon>
        <taxon>Mortierellaceae</taxon>
        <taxon>Entomortierella</taxon>
    </lineage>
</organism>
<dbReference type="InterPro" id="IPR025662">
    <property type="entry name" value="Sigma_54_int_dom_ATP-bd_1"/>
</dbReference>
<proteinExistence type="predicted"/>
<protein>
    <submittedName>
        <fullName evidence="1">Uncharacterized protein</fullName>
    </submittedName>
</protein>
<dbReference type="EMBL" id="JAAAID010004666">
    <property type="protein sequence ID" value="KAF9992451.1"/>
    <property type="molecule type" value="Genomic_DNA"/>
</dbReference>